<organism evidence="1 2">
    <name type="scientific">Dallia pectoralis</name>
    <name type="common">Alaska blackfish</name>
    <dbReference type="NCBI Taxonomy" id="75939"/>
    <lineage>
        <taxon>Eukaryota</taxon>
        <taxon>Metazoa</taxon>
        <taxon>Chordata</taxon>
        <taxon>Craniata</taxon>
        <taxon>Vertebrata</taxon>
        <taxon>Euteleostomi</taxon>
        <taxon>Actinopterygii</taxon>
        <taxon>Neopterygii</taxon>
        <taxon>Teleostei</taxon>
        <taxon>Protacanthopterygii</taxon>
        <taxon>Esociformes</taxon>
        <taxon>Umbridae</taxon>
        <taxon>Dallia</taxon>
    </lineage>
</organism>
<keyword evidence="2" id="KW-1185">Reference proteome</keyword>
<feature type="non-terminal residue" evidence="1">
    <location>
        <position position="232"/>
    </location>
</feature>
<gene>
    <name evidence="1" type="ORF">DPEC_G00038600</name>
</gene>
<comment type="caution">
    <text evidence="1">The sequence shown here is derived from an EMBL/GenBank/DDBJ whole genome shotgun (WGS) entry which is preliminary data.</text>
</comment>
<accession>A0ACC2HE36</accession>
<dbReference type="EMBL" id="CM055730">
    <property type="protein sequence ID" value="KAJ8014278.1"/>
    <property type="molecule type" value="Genomic_DNA"/>
</dbReference>
<evidence type="ECO:0000313" key="2">
    <source>
        <dbReference type="Proteomes" id="UP001157502"/>
    </source>
</evidence>
<protein>
    <submittedName>
        <fullName evidence="1">Uncharacterized protein</fullName>
    </submittedName>
</protein>
<reference evidence="1" key="1">
    <citation type="submission" date="2021-05" db="EMBL/GenBank/DDBJ databases">
        <authorList>
            <person name="Pan Q."/>
            <person name="Jouanno E."/>
            <person name="Zahm M."/>
            <person name="Klopp C."/>
            <person name="Cabau C."/>
            <person name="Louis A."/>
            <person name="Berthelot C."/>
            <person name="Parey E."/>
            <person name="Roest Crollius H."/>
            <person name="Montfort J."/>
            <person name="Robinson-Rechavi M."/>
            <person name="Bouchez O."/>
            <person name="Lampietro C."/>
            <person name="Lopez Roques C."/>
            <person name="Donnadieu C."/>
            <person name="Postlethwait J."/>
            <person name="Bobe J."/>
            <person name="Dillon D."/>
            <person name="Chandos A."/>
            <person name="von Hippel F."/>
            <person name="Guiguen Y."/>
        </authorList>
    </citation>
    <scope>NUCLEOTIDE SEQUENCE</scope>
    <source>
        <strain evidence="1">YG-Jan2019</strain>
    </source>
</reference>
<dbReference type="Proteomes" id="UP001157502">
    <property type="component" value="Chromosome 3"/>
</dbReference>
<evidence type="ECO:0000313" key="1">
    <source>
        <dbReference type="EMBL" id="KAJ8014278.1"/>
    </source>
</evidence>
<name>A0ACC2HE36_DALPE</name>
<proteinExistence type="predicted"/>
<sequence>MYRGRPPPRGGYPQPYEGRGPRPAFREERGRPRPPFQSYHDSPHADPYRRSPPRRRYSSPDSGNHRGPPGEYWASGSKRTRSPSPRSGIPSDHSLVITVGNEFTGLSGARLPSRDYHSYPKRPSYDSLDDRGPGRQSPSRGRSRPRSRSPEFGGRSKSRPRSRSPEFSRLNKSRPHSRSPAMGGRSKSRVRSRSPEMGGRSKSRARSRSPGMGGRSKSRARSRSPETGGRSK</sequence>